<feature type="domain" description="HTH araC/xylS-type" evidence="4">
    <location>
        <begin position="288"/>
        <end position="386"/>
    </location>
</feature>
<keyword evidence="6" id="KW-1185">Reference proteome</keyword>
<dbReference type="PROSITE" id="PS01124">
    <property type="entry name" value="HTH_ARAC_FAMILY_2"/>
    <property type="match status" value="1"/>
</dbReference>
<sequence>MSDAEPMSKKHRIAILIEVETPLRRHLDVLAGIQQVASTANWDTTLIPVTDFDFLDDPGQAFDGFVGRIGRSLAIKAKEHKIPAVNVWLNTDAENLPGVFPDWRQAGKIATQHLLSLGFRKLAYVGFTDQRGVQLQIAGYNASAREIAFQHTVDLFDHSYARSAAAWQSFSDQLDALVATWEPRTGVCVSDDSLGRFIIQRCEQHGLRVPREIAIVSMENEPLVCEYTSPQLSSIDVGYQQVGVQAASLLEQLIAGCKPPESPTRLPPRGIVKRSSSDAYGVADPDIVKCLHFIATHAHEHITVDDVATHACLSRRTLERRFKHEVLCTVGEEITRARLEMAKTQLFESGLSIKMVARRSGFRDSSQLCAVFQRELGLSPGQFRKTHVISSTA</sequence>
<dbReference type="InterPro" id="IPR009057">
    <property type="entry name" value="Homeodomain-like_sf"/>
</dbReference>
<dbReference type="Pfam" id="PF12833">
    <property type="entry name" value="HTH_18"/>
    <property type="match status" value="1"/>
</dbReference>
<keyword evidence="1" id="KW-0805">Transcription regulation</keyword>
<dbReference type="Pfam" id="PF13377">
    <property type="entry name" value="Peripla_BP_3"/>
    <property type="match status" value="1"/>
</dbReference>
<dbReference type="RefSeq" id="WP_345321007.1">
    <property type="nucleotide sequence ID" value="NZ_BAABGA010000018.1"/>
</dbReference>
<gene>
    <name evidence="5" type="ORF">GCM10023156_16420</name>
</gene>
<evidence type="ECO:0000313" key="5">
    <source>
        <dbReference type="EMBL" id="GAA4450308.1"/>
    </source>
</evidence>
<dbReference type="PANTHER" id="PTHR30146">
    <property type="entry name" value="LACI-RELATED TRANSCRIPTIONAL REPRESSOR"/>
    <property type="match status" value="1"/>
</dbReference>
<evidence type="ECO:0000256" key="1">
    <source>
        <dbReference type="ARBA" id="ARBA00023015"/>
    </source>
</evidence>
<organism evidence="5 6">
    <name type="scientific">Novipirellula rosea</name>
    <dbReference type="NCBI Taxonomy" id="1031540"/>
    <lineage>
        <taxon>Bacteria</taxon>
        <taxon>Pseudomonadati</taxon>
        <taxon>Planctomycetota</taxon>
        <taxon>Planctomycetia</taxon>
        <taxon>Pirellulales</taxon>
        <taxon>Pirellulaceae</taxon>
        <taxon>Novipirellula</taxon>
    </lineage>
</organism>
<dbReference type="SMART" id="SM00342">
    <property type="entry name" value="HTH_ARAC"/>
    <property type="match status" value="1"/>
</dbReference>
<proteinExistence type="predicted"/>
<protein>
    <recommendedName>
        <fullName evidence="4">HTH araC/xylS-type domain-containing protein</fullName>
    </recommendedName>
</protein>
<dbReference type="Gene3D" id="3.40.50.2300">
    <property type="match status" value="2"/>
</dbReference>
<dbReference type="PANTHER" id="PTHR30146:SF24">
    <property type="entry name" value="XYLOSE OPERON REGULATORY PROTEIN"/>
    <property type="match status" value="1"/>
</dbReference>
<dbReference type="Proteomes" id="UP001500840">
    <property type="component" value="Unassembled WGS sequence"/>
</dbReference>
<dbReference type="PROSITE" id="PS00041">
    <property type="entry name" value="HTH_ARAC_FAMILY_1"/>
    <property type="match status" value="1"/>
</dbReference>
<dbReference type="EMBL" id="BAABGA010000018">
    <property type="protein sequence ID" value="GAA4450308.1"/>
    <property type="molecule type" value="Genomic_DNA"/>
</dbReference>
<evidence type="ECO:0000256" key="2">
    <source>
        <dbReference type="ARBA" id="ARBA00023125"/>
    </source>
</evidence>
<dbReference type="InterPro" id="IPR018060">
    <property type="entry name" value="HTH_AraC"/>
</dbReference>
<dbReference type="Gene3D" id="1.10.10.60">
    <property type="entry name" value="Homeodomain-like"/>
    <property type="match status" value="1"/>
</dbReference>
<dbReference type="InterPro" id="IPR046335">
    <property type="entry name" value="LacI/GalR-like_sensor"/>
</dbReference>
<keyword evidence="2" id="KW-0238">DNA-binding</keyword>
<reference evidence="6" key="1">
    <citation type="journal article" date="2019" name="Int. J. Syst. Evol. Microbiol.">
        <title>The Global Catalogue of Microorganisms (GCM) 10K type strain sequencing project: providing services to taxonomists for standard genome sequencing and annotation.</title>
        <authorList>
            <consortium name="The Broad Institute Genomics Platform"/>
            <consortium name="The Broad Institute Genome Sequencing Center for Infectious Disease"/>
            <person name="Wu L."/>
            <person name="Ma J."/>
        </authorList>
    </citation>
    <scope>NUCLEOTIDE SEQUENCE [LARGE SCALE GENOMIC DNA]</scope>
    <source>
        <strain evidence="6">JCM 17759</strain>
    </source>
</reference>
<evidence type="ECO:0000313" key="6">
    <source>
        <dbReference type="Proteomes" id="UP001500840"/>
    </source>
</evidence>
<evidence type="ECO:0000259" key="4">
    <source>
        <dbReference type="PROSITE" id="PS01124"/>
    </source>
</evidence>
<dbReference type="InterPro" id="IPR018062">
    <property type="entry name" value="HTH_AraC-typ_CS"/>
</dbReference>
<dbReference type="SUPFAM" id="SSF46689">
    <property type="entry name" value="Homeodomain-like"/>
    <property type="match status" value="2"/>
</dbReference>
<evidence type="ECO:0000256" key="3">
    <source>
        <dbReference type="ARBA" id="ARBA00023163"/>
    </source>
</evidence>
<name>A0ABP8MK69_9BACT</name>
<comment type="caution">
    <text evidence="5">The sequence shown here is derived from an EMBL/GenBank/DDBJ whole genome shotgun (WGS) entry which is preliminary data.</text>
</comment>
<dbReference type="InterPro" id="IPR028082">
    <property type="entry name" value="Peripla_BP_I"/>
</dbReference>
<accession>A0ABP8MK69</accession>
<dbReference type="SUPFAM" id="SSF53822">
    <property type="entry name" value="Periplasmic binding protein-like I"/>
    <property type="match status" value="1"/>
</dbReference>
<keyword evidence="3" id="KW-0804">Transcription</keyword>